<dbReference type="EMBL" id="VTUU01000001">
    <property type="protein sequence ID" value="KAA1175865.1"/>
    <property type="molecule type" value="Genomic_DNA"/>
</dbReference>
<dbReference type="AlphaFoldDB" id="A0A5B0VNX0"/>
<keyword evidence="2" id="KW-1185">Reference proteome</keyword>
<proteinExistence type="predicted"/>
<sequence>MIDLLNSGQIGQARSECTSSLTLTFNDLTFRLFANNPEILSYLDDYYAGLTDSATASTELSLFLFDGTADTAQVDWHPVKRAKASALGLKEAYADTAEGRWIHKVRTGMVMFQSLQSPMVVGDLLKNRAQVVNFINNQFLNHQQRQRYLLGHASAFTVNGDTTAIAASSGGGKSTLMLRAMESSGTRFLSNDRILFQPEAEHVRVLGVAKHPRVNPGTLVNSERLISILPEAERAKFEGMPTAQLWEIEQKYDVLISQAYGESRANLSGHLKNLILLDWSLNSSTPTELCPVDISKTPDALDGLRKNPGPFFQLQDGTFPPEHTQPASVYAQHLPGVQVYRLTGQVDFDRAIELLQERGIL</sequence>
<keyword evidence="1" id="KW-0808">Transferase</keyword>
<dbReference type="RefSeq" id="WP_149598504.1">
    <property type="nucleotide sequence ID" value="NZ_VTUU01000001.1"/>
</dbReference>
<organism evidence="1 2">
    <name type="scientific">Marinobacter salinexigens</name>
    <dbReference type="NCBI Taxonomy" id="2919747"/>
    <lineage>
        <taxon>Bacteria</taxon>
        <taxon>Pseudomonadati</taxon>
        <taxon>Pseudomonadota</taxon>
        <taxon>Gammaproteobacteria</taxon>
        <taxon>Pseudomonadales</taxon>
        <taxon>Marinobacteraceae</taxon>
        <taxon>Marinobacter</taxon>
    </lineage>
</organism>
<dbReference type="GO" id="GO:0016301">
    <property type="term" value="F:kinase activity"/>
    <property type="evidence" value="ECO:0007669"/>
    <property type="project" value="UniProtKB-KW"/>
</dbReference>
<accession>A0A5B0VNX0</accession>
<protein>
    <submittedName>
        <fullName evidence="1">HprK-related kinase B</fullName>
    </submittedName>
</protein>
<evidence type="ECO:0000313" key="1">
    <source>
        <dbReference type="EMBL" id="KAA1175865.1"/>
    </source>
</evidence>
<keyword evidence="1" id="KW-0418">Kinase</keyword>
<gene>
    <name evidence="1" type="ORF">FWJ25_01650</name>
</gene>
<dbReference type="InterPro" id="IPR027597">
    <property type="entry name" value="HprK-rel_B"/>
</dbReference>
<dbReference type="Proteomes" id="UP000323161">
    <property type="component" value="Unassembled WGS sequence"/>
</dbReference>
<dbReference type="NCBIfam" id="TIGR04355">
    <property type="entry name" value="HprK_rel_B"/>
    <property type="match status" value="1"/>
</dbReference>
<dbReference type="InterPro" id="IPR027417">
    <property type="entry name" value="P-loop_NTPase"/>
</dbReference>
<dbReference type="Gene3D" id="3.40.50.300">
    <property type="entry name" value="P-loop containing nucleotide triphosphate hydrolases"/>
    <property type="match status" value="1"/>
</dbReference>
<name>A0A5B0VNX0_9GAMM</name>
<dbReference type="SUPFAM" id="SSF53795">
    <property type="entry name" value="PEP carboxykinase-like"/>
    <property type="match status" value="1"/>
</dbReference>
<evidence type="ECO:0000313" key="2">
    <source>
        <dbReference type="Proteomes" id="UP000323161"/>
    </source>
</evidence>
<comment type="caution">
    <text evidence="1">The sequence shown here is derived from an EMBL/GenBank/DDBJ whole genome shotgun (WGS) entry which is preliminary data.</text>
</comment>
<reference evidence="1 2" key="1">
    <citation type="submission" date="2019-08" db="EMBL/GenBank/DDBJ databases">
        <title>Marinobacter ZYF650 sp. nov., a marine bacterium isolated from seawater of the Mariana trench.</title>
        <authorList>
            <person name="Ahmad W."/>
        </authorList>
    </citation>
    <scope>NUCLEOTIDE SEQUENCE [LARGE SCALE GENOMIC DNA]</scope>
    <source>
        <strain evidence="1 2">ZYF650</strain>
    </source>
</reference>